<accession>A0A1G7XQ42</accession>
<dbReference type="RefSeq" id="WP_090501407.1">
    <property type="nucleotide sequence ID" value="NZ_FNCH01000012.1"/>
</dbReference>
<sequence>MKRIYLYASILFFVGFYSNVKAQKDPSKTFSFVLGSWEMQTLKGKIVEQWSHGANKILEGKSYRVTAKGDSILTETLQIRKIGKEVFYCSTVANQNEGKEVCFKLISKKDQIYIFENAAHDFPQRIVYQNLGKNEMLAWIEGERNGKSRKSEFRYKRQ</sequence>
<dbReference type="Proteomes" id="UP000199643">
    <property type="component" value="Unassembled WGS sequence"/>
</dbReference>
<dbReference type="InterPro" id="IPR046232">
    <property type="entry name" value="DUF6265"/>
</dbReference>
<evidence type="ECO:0000313" key="3">
    <source>
        <dbReference type="Proteomes" id="UP000199643"/>
    </source>
</evidence>
<gene>
    <name evidence="2" type="ORF">SAMN05421827_11232</name>
</gene>
<evidence type="ECO:0000259" key="1">
    <source>
        <dbReference type="Pfam" id="PF19780"/>
    </source>
</evidence>
<organism evidence="2 3">
    <name type="scientific">Pedobacter terrae</name>
    <dbReference type="NCBI Taxonomy" id="405671"/>
    <lineage>
        <taxon>Bacteria</taxon>
        <taxon>Pseudomonadati</taxon>
        <taxon>Bacteroidota</taxon>
        <taxon>Sphingobacteriia</taxon>
        <taxon>Sphingobacteriales</taxon>
        <taxon>Sphingobacteriaceae</taxon>
        <taxon>Pedobacter</taxon>
    </lineage>
</organism>
<evidence type="ECO:0000313" key="2">
    <source>
        <dbReference type="EMBL" id="SDG86307.1"/>
    </source>
</evidence>
<dbReference type="EMBL" id="FNCH01000012">
    <property type="protein sequence ID" value="SDG86307.1"/>
    <property type="molecule type" value="Genomic_DNA"/>
</dbReference>
<dbReference type="OrthoDB" id="5382295at2"/>
<reference evidence="3" key="1">
    <citation type="submission" date="2016-10" db="EMBL/GenBank/DDBJ databases">
        <authorList>
            <person name="Varghese N."/>
            <person name="Submissions S."/>
        </authorList>
    </citation>
    <scope>NUCLEOTIDE SEQUENCE [LARGE SCALE GENOMIC DNA]</scope>
    <source>
        <strain evidence="3">DSM 17933</strain>
    </source>
</reference>
<keyword evidence="3" id="KW-1185">Reference proteome</keyword>
<protein>
    <recommendedName>
        <fullName evidence="1">DUF6265 domain-containing protein</fullName>
    </recommendedName>
</protein>
<proteinExistence type="predicted"/>
<feature type="domain" description="DUF6265" evidence="1">
    <location>
        <begin position="32"/>
        <end position="141"/>
    </location>
</feature>
<dbReference type="STRING" id="405671.SAMN05421827_11232"/>
<dbReference type="AlphaFoldDB" id="A0A1G7XQ42"/>
<dbReference type="Pfam" id="PF19780">
    <property type="entry name" value="DUF6265"/>
    <property type="match status" value="1"/>
</dbReference>
<name>A0A1G7XQ42_9SPHI</name>